<dbReference type="OrthoDB" id="486226at2"/>
<name>A0A0V7ZKU0_9CYAN</name>
<proteinExistence type="predicted"/>
<dbReference type="Proteomes" id="UP000053372">
    <property type="component" value="Unassembled WGS sequence"/>
</dbReference>
<dbReference type="RefSeq" id="WP_027845474.1">
    <property type="nucleotide sequence ID" value="NZ_LMTZ01000113.1"/>
</dbReference>
<evidence type="ECO:0000313" key="1">
    <source>
        <dbReference type="EMBL" id="KST65054.1"/>
    </source>
</evidence>
<protein>
    <submittedName>
        <fullName evidence="1">Uncharacterized protein</fullName>
    </submittedName>
</protein>
<sequence>MIEIPTDITDYIINFTIKNRSLAYLLTNKEACLSDWGGQLSVYGITDLQWGKDIGQQVFFLEGLLPLDDFPLFLPCVKTEKGICADVHLFPSAQGDWVLFLDAMWDENHVRRIQQQINNSKLIEENFRRILRHT</sequence>
<evidence type="ECO:0000313" key="2">
    <source>
        <dbReference type="Proteomes" id="UP000053372"/>
    </source>
</evidence>
<keyword evidence="2" id="KW-1185">Reference proteome</keyword>
<accession>A0A0V7ZKU0</accession>
<dbReference type="AlphaFoldDB" id="A0A0V7ZKU0"/>
<comment type="caution">
    <text evidence="1">The sequence shown here is derived from an EMBL/GenBank/DDBJ whole genome shotgun (WGS) entry which is preliminary data.</text>
</comment>
<gene>
    <name evidence="1" type="ORF">BC008_19820</name>
</gene>
<dbReference type="EMBL" id="LMTZ01000113">
    <property type="protein sequence ID" value="KST65054.1"/>
    <property type="molecule type" value="Genomic_DNA"/>
</dbReference>
<organism evidence="1 2">
    <name type="scientific">Mastigocoleus testarum BC008</name>
    <dbReference type="NCBI Taxonomy" id="371196"/>
    <lineage>
        <taxon>Bacteria</taxon>
        <taxon>Bacillati</taxon>
        <taxon>Cyanobacteriota</taxon>
        <taxon>Cyanophyceae</taxon>
        <taxon>Nostocales</taxon>
        <taxon>Hapalosiphonaceae</taxon>
        <taxon>Mastigocoleus</taxon>
    </lineage>
</organism>
<reference evidence="1 2" key="1">
    <citation type="journal article" date="2015" name="Genome Announc.">
        <title>Draft Genome of the Euendolithic (true boring) Cyanobacterium Mastigocoleus testarum strain BC008.</title>
        <authorList>
            <person name="Guida B.S."/>
            <person name="Garcia-Pichel F."/>
        </authorList>
    </citation>
    <scope>NUCLEOTIDE SEQUENCE [LARGE SCALE GENOMIC DNA]</scope>
    <source>
        <strain evidence="1 2">BC008</strain>
    </source>
</reference>